<protein>
    <recommendedName>
        <fullName evidence="6">DUF295 domain-containing protein</fullName>
    </recommendedName>
</protein>
<evidence type="ECO:0000313" key="4">
    <source>
        <dbReference type="EMBL" id="TVU15633.1"/>
    </source>
</evidence>
<feature type="domain" description="KIB1-4 beta-propeller" evidence="2">
    <location>
        <begin position="89"/>
        <end position="335"/>
    </location>
</feature>
<accession>A0A5J9TW39</accession>
<sequence length="391" mass="43033">MAPFGAWADLPSELLLLISNGFGLPLESYCRVRLVCTAWRSALPPPPPMLITLNPTTDSNIIRILMEYIQPVTAFFLPVGSSFDLTTLPIGSLPLEPSRRRRQAGPSPPGPAPNLSKIVFAANPTPEHYVAVAITGSGTLGYAKAGDTEWTTIDDDVAMEREDDRLVDIAYDADAGKLYCVTAYGDVRVVRMRRRPPRLRQTIVEPPQIERTGRAFDAAAVYAPPYDTASKFMRFKRIFFVDGRMYQLWRNTTGADSWRMPGGALFHLAKDDVFVLKYGPGRRPCWDAATDLGGCAVFVGKNNPVVLRPDDAPGVRANCVYWIDEESRNAPMVFDVATGASTLHPSAAKVLSPLFTSSVCWYFLNDKITSVVKDNGRKRGLSGDDRGQVSK</sequence>
<feature type="non-terminal residue" evidence="4">
    <location>
        <position position="1"/>
    </location>
</feature>
<dbReference type="CDD" id="cd09917">
    <property type="entry name" value="F-box_SF"/>
    <property type="match status" value="1"/>
</dbReference>
<organism evidence="4 5">
    <name type="scientific">Eragrostis curvula</name>
    <name type="common">weeping love grass</name>
    <dbReference type="NCBI Taxonomy" id="38414"/>
    <lineage>
        <taxon>Eukaryota</taxon>
        <taxon>Viridiplantae</taxon>
        <taxon>Streptophyta</taxon>
        <taxon>Embryophyta</taxon>
        <taxon>Tracheophyta</taxon>
        <taxon>Spermatophyta</taxon>
        <taxon>Magnoliopsida</taxon>
        <taxon>Liliopsida</taxon>
        <taxon>Poales</taxon>
        <taxon>Poaceae</taxon>
        <taxon>PACMAD clade</taxon>
        <taxon>Chloridoideae</taxon>
        <taxon>Eragrostideae</taxon>
        <taxon>Eragrostidinae</taxon>
        <taxon>Eragrostis</taxon>
    </lineage>
</organism>
<evidence type="ECO:0000259" key="3">
    <source>
        <dbReference type="Pfam" id="PF12937"/>
    </source>
</evidence>
<proteinExistence type="predicted"/>
<dbReference type="Pfam" id="PF03478">
    <property type="entry name" value="Beta-prop_KIB1-4"/>
    <property type="match status" value="1"/>
</dbReference>
<name>A0A5J9TW39_9POAL</name>
<keyword evidence="5" id="KW-1185">Reference proteome</keyword>
<feature type="domain" description="F-box" evidence="3">
    <location>
        <begin position="7"/>
        <end position="42"/>
    </location>
</feature>
<dbReference type="InterPro" id="IPR005174">
    <property type="entry name" value="KIB1-4_b-propeller"/>
</dbReference>
<dbReference type="OrthoDB" id="672063at2759"/>
<evidence type="ECO:0000259" key="2">
    <source>
        <dbReference type="Pfam" id="PF03478"/>
    </source>
</evidence>
<dbReference type="Proteomes" id="UP000324897">
    <property type="component" value="Unassembled WGS sequence"/>
</dbReference>
<dbReference type="Gramene" id="TVU15633">
    <property type="protein sequence ID" value="TVU15633"/>
    <property type="gene ID" value="EJB05_39164"/>
</dbReference>
<feature type="region of interest" description="Disordered" evidence="1">
    <location>
        <begin position="94"/>
        <end position="115"/>
    </location>
</feature>
<gene>
    <name evidence="4" type="ORF">EJB05_39164</name>
</gene>
<feature type="non-terminal residue" evidence="4">
    <location>
        <position position="391"/>
    </location>
</feature>
<dbReference type="EMBL" id="RWGY01000031">
    <property type="protein sequence ID" value="TVU15633.1"/>
    <property type="molecule type" value="Genomic_DNA"/>
</dbReference>
<dbReference type="Pfam" id="PF12937">
    <property type="entry name" value="F-box-like"/>
    <property type="match status" value="1"/>
</dbReference>
<comment type="caution">
    <text evidence="4">The sequence shown here is derived from an EMBL/GenBank/DDBJ whole genome shotgun (WGS) entry which is preliminary data.</text>
</comment>
<dbReference type="InterPro" id="IPR001810">
    <property type="entry name" value="F-box_dom"/>
</dbReference>
<evidence type="ECO:0000313" key="5">
    <source>
        <dbReference type="Proteomes" id="UP000324897"/>
    </source>
</evidence>
<dbReference type="PANTHER" id="PTHR34708">
    <property type="entry name" value="OS07G0440000 PROTEIN"/>
    <property type="match status" value="1"/>
</dbReference>
<dbReference type="AlphaFoldDB" id="A0A5J9TW39"/>
<dbReference type="PANTHER" id="PTHR34708:SF4">
    <property type="entry name" value="DUF295 DOMAIN-CONTAINING PROTEIN"/>
    <property type="match status" value="1"/>
</dbReference>
<evidence type="ECO:0008006" key="6">
    <source>
        <dbReference type="Google" id="ProtNLM"/>
    </source>
</evidence>
<evidence type="ECO:0000256" key="1">
    <source>
        <dbReference type="SAM" id="MobiDB-lite"/>
    </source>
</evidence>
<reference evidence="4 5" key="1">
    <citation type="journal article" date="2019" name="Sci. Rep.">
        <title>A high-quality genome of Eragrostis curvula grass provides insights into Poaceae evolution and supports new strategies to enhance forage quality.</title>
        <authorList>
            <person name="Carballo J."/>
            <person name="Santos B.A.C.M."/>
            <person name="Zappacosta D."/>
            <person name="Garbus I."/>
            <person name="Selva J.P."/>
            <person name="Gallo C.A."/>
            <person name="Diaz A."/>
            <person name="Albertini E."/>
            <person name="Caccamo M."/>
            <person name="Echenique V."/>
        </authorList>
    </citation>
    <scope>NUCLEOTIDE SEQUENCE [LARGE SCALE GENOMIC DNA]</scope>
    <source>
        <strain evidence="5">cv. Victoria</strain>
        <tissue evidence="4">Leaf</tissue>
    </source>
</reference>